<keyword evidence="4" id="KW-1185">Reference proteome</keyword>
<sequence>MNIAAFDAAAIRAQLEPNHAATLADILIYDSVTSTNDVLWQRFADNPASPAVCIAEQQSAGRGRRGGAWQSPAGGNIYLSLFWPLPTSGNVEGLSIAVGISLIHALSAFGVNALKLKWPNDILHQRRKLAGILVEARYGESYGVVIGIGINYIALPAQHLNEIPQPVTNLAEICPQIPDRNSLCGQLINHIMSALKLFQHQGLTEFLPHWPALDALHEQSIVIKTEQGSLQATACGINEKGELRYMHNQQLDTLSSSHVSIRFAS</sequence>
<name>I1YFU7_METFJ</name>
<dbReference type="CDD" id="cd16442">
    <property type="entry name" value="BPL"/>
    <property type="match status" value="1"/>
</dbReference>
<accession>I1YFU7</accession>
<dbReference type="SUPFAM" id="SSF55681">
    <property type="entry name" value="Class II aaRS and biotin synthetases"/>
    <property type="match status" value="1"/>
</dbReference>
<dbReference type="Proteomes" id="UP000009145">
    <property type="component" value="Chromosome"/>
</dbReference>
<dbReference type="HOGENOM" id="CLU_051096_4_0_6"/>
<dbReference type="Gene3D" id="3.30.930.10">
    <property type="entry name" value="Bira Bifunctional Protein, Domain 2"/>
    <property type="match status" value="1"/>
</dbReference>
<organism evidence="3 4">
    <name type="scientific">Methylophaga frappieri (strain ATCC BAA-2434 / DSM 25690 / JAM7)</name>
    <dbReference type="NCBI Taxonomy" id="754477"/>
    <lineage>
        <taxon>Bacteria</taxon>
        <taxon>Pseudomonadati</taxon>
        <taxon>Pseudomonadota</taxon>
        <taxon>Gammaproteobacteria</taxon>
        <taxon>Thiotrichales</taxon>
        <taxon>Piscirickettsiaceae</taxon>
        <taxon>Methylophaga</taxon>
    </lineage>
</organism>
<reference evidence="3 4" key="1">
    <citation type="journal article" date="2012" name="J. Bacteriol.">
        <title>Complete genome sequences of Methylophaga sp. strain JAM1 and Methylophaga sp. strain JAM7.</title>
        <authorList>
            <person name="Villeneuve C."/>
            <person name="Martineau C."/>
            <person name="Mauffrey F."/>
            <person name="Villemur R."/>
        </authorList>
    </citation>
    <scope>NUCLEOTIDE SEQUENCE [LARGE SCALE GENOMIC DNA]</scope>
    <source>
        <strain evidence="3 4">JAM7</strain>
    </source>
</reference>
<protein>
    <submittedName>
        <fullName evidence="3">Biotin-protein ligase / Biotin operon repressor</fullName>
        <ecNumber evidence="3">6.3.4.15</ecNumber>
    </submittedName>
</protein>
<dbReference type="OrthoDB" id="9807064at2"/>
<dbReference type="PROSITE" id="PS51733">
    <property type="entry name" value="BPL_LPL_CATALYTIC"/>
    <property type="match status" value="1"/>
</dbReference>
<dbReference type="eggNOG" id="COG0340">
    <property type="taxonomic scope" value="Bacteria"/>
</dbReference>
<dbReference type="AlphaFoldDB" id="I1YFU7"/>
<evidence type="ECO:0000313" key="3">
    <source>
        <dbReference type="EMBL" id="AFJ01790.1"/>
    </source>
</evidence>
<dbReference type="PANTHER" id="PTHR12835:SF5">
    <property type="entry name" value="BIOTIN--PROTEIN LIGASE"/>
    <property type="match status" value="1"/>
</dbReference>
<dbReference type="RefSeq" id="WP_014703212.1">
    <property type="nucleotide sequence ID" value="NC_017856.1"/>
</dbReference>
<evidence type="ECO:0000256" key="1">
    <source>
        <dbReference type="ARBA" id="ARBA00022598"/>
    </source>
</evidence>
<dbReference type="Pfam" id="PF03099">
    <property type="entry name" value="BPL_LplA_LipB"/>
    <property type="match status" value="1"/>
</dbReference>
<keyword evidence="1 3" id="KW-0436">Ligase</keyword>
<dbReference type="InterPro" id="IPR004408">
    <property type="entry name" value="Biotin_CoA_COase_ligase"/>
</dbReference>
<dbReference type="EC" id="6.3.4.15" evidence="3"/>
<dbReference type="PANTHER" id="PTHR12835">
    <property type="entry name" value="BIOTIN PROTEIN LIGASE"/>
    <property type="match status" value="1"/>
</dbReference>
<dbReference type="EMBL" id="CP003380">
    <property type="protein sequence ID" value="AFJ01790.1"/>
    <property type="molecule type" value="Genomic_DNA"/>
</dbReference>
<dbReference type="GO" id="GO:0004077">
    <property type="term" value="F:biotin--[biotin carboxyl-carrier protein] ligase activity"/>
    <property type="evidence" value="ECO:0007669"/>
    <property type="project" value="UniProtKB-EC"/>
</dbReference>
<evidence type="ECO:0000259" key="2">
    <source>
        <dbReference type="PROSITE" id="PS51733"/>
    </source>
</evidence>
<dbReference type="PATRIC" id="fig|754477.3.peg.611"/>
<dbReference type="KEGG" id="mec:Q7C_618"/>
<proteinExistence type="predicted"/>
<gene>
    <name evidence="3" type="ordered locus">Q7C_618</name>
</gene>
<dbReference type="GO" id="GO:0005737">
    <property type="term" value="C:cytoplasm"/>
    <property type="evidence" value="ECO:0007669"/>
    <property type="project" value="TreeGrafter"/>
</dbReference>
<dbReference type="InterPro" id="IPR045864">
    <property type="entry name" value="aa-tRNA-synth_II/BPL/LPL"/>
</dbReference>
<evidence type="ECO:0000313" key="4">
    <source>
        <dbReference type="Proteomes" id="UP000009145"/>
    </source>
</evidence>
<feature type="domain" description="BPL/LPL catalytic" evidence="2">
    <location>
        <begin position="9"/>
        <end position="199"/>
    </location>
</feature>
<dbReference type="STRING" id="754477.Q7C_618"/>
<dbReference type="NCBIfam" id="TIGR00121">
    <property type="entry name" value="birA_ligase"/>
    <property type="match status" value="1"/>
</dbReference>
<dbReference type="InterPro" id="IPR004143">
    <property type="entry name" value="BPL_LPL_catalytic"/>
</dbReference>